<gene>
    <name evidence="1" type="ORF">UFOVP590_12</name>
    <name evidence="2" type="ORF">UFOVP685_11</name>
    <name evidence="3" type="ORF">UFOVP750_41</name>
</gene>
<accession>A0A6J5NJ56</accession>
<dbReference type="EMBL" id="LR796656">
    <property type="protein sequence ID" value="CAB4157245.1"/>
    <property type="molecule type" value="Genomic_DNA"/>
</dbReference>
<name>A0A6J5NJ56_9CAUD</name>
<organism evidence="2">
    <name type="scientific">uncultured Caudovirales phage</name>
    <dbReference type="NCBI Taxonomy" id="2100421"/>
    <lineage>
        <taxon>Viruses</taxon>
        <taxon>Duplodnaviria</taxon>
        <taxon>Heunggongvirae</taxon>
        <taxon>Uroviricota</taxon>
        <taxon>Caudoviricetes</taxon>
        <taxon>Peduoviridae</taxon>
        <taxon>Maltschvirus</taxon>
        <taxon>Maltschvirus maltsch</taxon>
    </lineage>
</organism>
<sequence length="199" mass="21195">MSWLSSFLHPGKGYAKGQEQLDKYYQQGQGYLDPYNQNGQQQYGNLDEIIKNLMDPTELNKKWTESYSESPQALQAEKMAQEHGLNAASSMGLMGSNTALNATQAGTTQIGLDDRQNYLNDLMNKYTQAAGLAQGIYGQGANAATGMSNNANQMGQNSAEMAYGKQNAGGNMLGGLIGTAAGAFGGPIAKGVWNMFGGK</sequence>
<reference evidence="2" key="1">
    <citation type="submission" date="2020-04" db="EMBL/GenBank/DDBJ databases">
        <authorList>
            <person name="Chiriac C."/>
            <person name="Salcher M."/>
            <person name="Ghai R."/>
            <person name="Kavagutti S V."/>
        </authorList>
    </citation>
    <scope>NUCLEOTIDE SEQUENCE</scope>
</reference>
<dbReference type="EMBL" id="LR798345">
    <property type="protein sequence ID" value="CAB5225515.1"/>
    <property type="molecule type" value="Genomic_DNA"/>
</dbReference>
<evidence type="ECO:0000313" key="3">
    <source>
        <dbReference type="EMBL" id="CAB5225515.1"/>
    </source>
</evidence>
<evidence type="ECO:0000313" key="2">
    <source>
        <dbReference type="EMBL" id="CAB4157245.1"/>
    </source>
</evidence>
<protein>
    <submittedName>
        <fullName evidence="2">Uncharacterized protein</fullName>
    </submittedName>
</protein>
<evidence type="ECO:0000313" key="1">
    <source>
        <dbReference type="EMBL" id="CAB4151333.1"/>
    </source>
</evidence>
<dbReference type="EMBL" id="LR796557">
    <property type="protein sequence ID" value="CAB4151333.1"/>
    <property type="molecule type" value="Genomic_DNA"/>
</dbReference>
<proteinExistence type="predicted"/>